<dbReference type="Proteomes" id="UP001162031">
    <property type="component" value="Unassembled WGS sequence"/>
</dbReference>
<comment type="caution">
    <text evidence="3">The sequence shown here is derived from an EMBL/GenBank/DDBJ whole genome shotgun (WGS) entry which is preliminary data.</text>
</comment>
<evidence type="ECO:0000313" key="4">
    <source>
        <dbReference type="Proteomes" id="UP001162031"/>
    </source>
</evidence>
<dbReference type="EMBL" id="CANTFL010001448">
    <property type="protein sequence ID" value="CAI5741126.1"/>
    <property type="molecule type" value="Genomic_DNA"/>
</dbReference>
<feature type="compositionally biased region" description="Basic and acidic residues" evidence="2">
    <location>
        <begin position="1"/>
        <end position="11"/>
    </location>
</feature>
<dbReference type="Pfam" id="PF13181">
    <property type="entry name" value="TPR_8"/>
    <property type="match status" value="1"/>
</dbReference>
<accession>A0AAV0V0N8</accession>
<keyword evidence="4" id="KW-1185">Reference proteome</keyword>
<reference evidence="3" key="1">
    <citation type="submission" date="2022-12" db="EMBL/GenBank/DDBJ databases">
        <authorList>
            <person name="Webb A."/>
        </authorList>
    </citation>
    <scope>NUCLEOTIDE SEQUENCE</scope>
    <source>
        <strain evidence="3">Hp1</strain>
    </source>
</reference>
<dbReference type="Gene3D" id="1.25.40.10">
    <property type="entry name" value="Tetratricopeptide repeat domain"/>
    <property type="match status" value="3"/>
</dbReference>
<dbReference type="PANTHER" id="PTHR12979">
    <property type="entry name" value="CCR4-NOT TRANSCRIPTION COMPLEX SUBUNIT 10"/>
    <property type="match status" value="1"/>
</dbReference>
<evidence type="ECO:0000313" key="3">
    <source>
        <dbReference type="EMBL" id="CAI5741126.1"/>
    </source>
</evidence>
<dbReference type="GO" id="GO:0017148">
    <property type="term" value="P:negative regulation of translation"/>
    <property type="evidence" value="ECO:0007669"/>
    <property type="project" value="TreeGrafter"/>
</dbReference>
<dbReference type="GO" id="GO:0006402">
    <property type="term" value="P:mRNA catabolic process"/>
    <property type="evidence" value="ECO:0007669"/>
    <property type="project" value="TreeGrafter"/>
</dbReference>
<dbReference type="PANTHER" id="PTHR12979:SF5">
    <property type="entry name" value="CCR4-NOT TRANSCRIPTION COMPLEX SUBUNIT 10"/>
    <property type="match status" value="1"/>
</dbReference>
<feature type="compositionally biased region" description="Polar residues" evidence="2">
    <location>
        <begin position="12"/>
        <end position="21"/>
    </location>
</feature>
<proteinExistence type="inferred from homology"/>
<name>A0AAV0V0N8_HYABA</name>
<evidence type="ECO:0000256" key="2">
    <source>
        <dbReference type="SAM" id="MobiDB-lite"/>
    </source>
</evidence>
<dbReference type="FunFam" id="1.25.40.10:FF:002888">
    <property type="entry name" value="CCR4-NOT transcription complex subunit, putative"/>
    <property type="match status" value="1"/>
</dbReference>
<evidence type="ECO:0008006" key="5">
    <source>
        <dbReference type="Google" id="ProtNLM"/>
    </source>
</evidence>
<dbReference type="AlphaFoldDB" id="A0AAV0V0N8"/>
<feature type="region of interest" description="Disordered" evidence="2">
    <location>
        <begin position="1"/>
        <end position="21"/>
    </location>
</feature>
<protein>
    <recommendedName>
        <fullName evidence="5">CCR4-NOT transcription complex subunit 10</fullName>
    </recommendedName>
</protein>
<dbReference type="InterPro" id="IPR039740">
    <property type="entry name" value="CNOT10"/>
</dbReference>
<dbReference type="InterPro" id="IPR011990">
    <property type="entry name" value="TPR-like_helical_dom_sf"/>
</dbReference>
<gene>
    <name evidence="3" type="ORF">HBR001_LOCUS8374</name>
</gene>
<dbReference type="InterPro" id="IPR019734">
    <property type="entry name" value="TPR_rpt"/>
</dbReference>
<dbReference type="GO" id="GO:0030014">
    <property type="term" value="C:CCR4-NOT complex"/>
    <property type="evidence" value="ECO:0007669"/>
    <property type="project" value="InterPro"/>
</dbReference>
<dbReference type="SMART" id="SM00028">
    <property type="entry name" value="TPR"/>
    <property type="match status" value="5"/>
</dbReference>
<organism evidence="3 4">
    <name type="scientific">Hyaloperonospora brassicae</name>
    <name type="common">Brassica downy mildew</name>
    <name type="synonym">Peronospora brassicae</name>
    <dbReference type="NCBI Taxonomy" id="162125"/>
    <lineage>
        <taxon>Eukaryota</taxon>
        <taxon>Sar</taxon>
        <taxon>Stramenopiles</taxon>
        <taxon>Oomycota</taxon>
        <taxon>Peronosporomycetes</taxon>
        <taxon>Peronosporales</taxon>
        <taxon>Peronosporaceae</taxon>
        <taxon>Hyaloperonospora</taxon>
    </lineage>
</organism>
<evidence type="ECO:0000256" key="1">
    <source>
        <dbReference type="ARBA" id="ARBA00010080"/>
    </source>
</evidence>
<comment type="similarity">
    <text evidence="1">Belongs to the CNOT10 family.</text>
</comment>
<sequence length="724" mass="79006">MSGDVRAKDNKSSLSHRAQQKFNAGKYEEAVDALEKLVEEIDPRQDFKVRHNVALARFAAGLDTPGKMQLALQQILRTQLQENDKKPALATATAAVAGNDAVNGGDAAVGVGLAAEDSGSFSIEREMAYLRYNYAAALFLSKQYAQASSVLEAVMRNVDPIDENVAMHASFLYLDVILHSSRGCVSTERERAATSKKAQSILAFLEKPHRFNTVQQPPDHLVQRDANGNVVETEMQKKNQWDVTEFRFRLHLYRAKSMLLQSNLKTAKKEVKSALEIFQKEIKTYDRGDAAATPSSLLALESEKTSAAIGHPRLVVQNSTALFLKANLEYLKKNYKKCIKLLASCTQEAVSESVLLNNMGCIHFQMGQRKAAQSYFARALQATTKATKMDAVVIASSCQYEIMYNNGLHLLLQGEFALAFRCFHESSRLFFNRPKLWLRLGECCTAAFAKEQKLAAVAGNTSGLIQGIVGTGSHRRVLLPTSLPSAASQDIKLAEMNGNGSGPRAASADANDADGSATMSLPFGAKCFKNVVLLCNQLLDSRSVNGNTTTPVGGADGPDSDTLDAEALNVLRQKALVNLSYVYLSMYEPQLAIASAKELLALPACSKANCFLARSYTAEALCMLSRASEATDTLQSERDLIAMAEEYAREAKIQVSRARAGVHVNNATALLLQGRNSEAEESVTRAVRENPSCRESLELLVYVLLKKGDTKKALRVLKEAQVAQ</sequence>
<dbReference type="SUPFAM" id="SSF48452">
    <property type="entry name" value="TPR-like"/>
    <property type="match status" value="3"/>
</dbReference>